<evidence type="ECO:0000313" key="1">
    <source>
        <dbReference type="EMBL" id="TPR53396.1"/>
    </source>
</evidence>
<organism evidence="1 2">
    <name type="scientific">Metamycoplasma neophronis</name>
    <dbReference type="NCBI Taxonomy" id="872983"/>
    <lineage>
        <taxon>Bacteria</taxon>
        <taxon>Bacillati</taxon>
        <taxon>Mycoplasmatota</taxon>
        <taxon>Mycoplasmoidales</taxon>
        <taxon>Metamycoplasmataceae</taxon>
        <taxon>Metamycoplasma</taxon>
    </lineage>
</organism>
<accession>A0ABY2YZE0</accession>
<comment type="caution">
    <text evidence="1">The sequence shown here is derived from an EMBL/GenBank/DDBJ whole genome shotgun (WGS) entry which is preliminary data.</text>
</comment>
<name>A0ABY2YZE0_9BACT</name>
<dbReference type="Proteomes" id="UP000316851">
    <property type="component" value="Unassembled WGS sequence"/>
</dbReference>
<proteinExistence type="predicted"/>
<reference evidence="1" key="1">
    <citation type="submission" date="2019-06" db="EMBL/GenBank/DDBJ databases">
        <title>Mycoplasma neophronis type strain whole genome sequence.</title>
        <authorList>
            <person name="Spergser J."/>
        </authorList>
    </citation>
    <scope>NUCLEOTIDE SEQUENCE [LARGE SCALE GENOMIC DNA]</scope>
    <source>
        <strain evidence="1">DSM 24097</strain>
    </source>
</reference>
<keyword evidence="2" id="KW-1185">Reference proteome</keyword>
<dbReference type="RefSeq" id="WP_140914997.1">
    <property type="nucleotide sequence ID" value="NZ_VHHP01000007.1"/>
</dbReference>
<gene>
    <name evidence="1" type="ORF">FJR74_02690</name>
</gene>
<evidence type="ECO:0000313" key="2">
    <source>
        <dbReference type="Proteomes" id="UP000316851"/>
    </source>
</evidence>
<sequence>MAKTYNLQYYFIDNNQEFASLLLQSKEHDNYEAGDLLINFYAGMKKNIPVELNYKIQNPSDDIQLQININEQTMMDINSLQVNGPKYVKLQSLLIKANAIKEVAKHFKLEINECITDIAILAMSRYQDYLDADFGAAREAIGKISPSDELLNKYDINLKNIMSIALKHNDKPKDVDSIDYGFEFQNNILKEIKSILGFEKYFEFISELIAKNGINTRIALQKEYNTQFDFLKITEIKKNNIFNHEMFENNLRELNIIE</sequence>
<dbReference type="EMBL" id="VHHP01000007">
    <property type="protein sequence ID" value="TPR53396.1"/>
    <property type="molecule type" value="Genomic_DNA"/>
</dbReference>
<protein>
    <submittedName>
        <fullName evidence="1">Uncharacterized protein</fullName>
    </submittedName>
</protein>